<dbReference type="SUPFAM" id="SSF51445">
    <property type="entry name" value="(Trans)glycosidases"/>
    <property type="match status" value="1"/>
</dbReference>
<dbReference type="InterPro" id="IPR003610">
    <property type="entry name" value="CBM5/12"/>
</dbReference>
<evidence type="ECO:0000256" key="6">
    <source>
        <dbReference type="ARBA" id="ARBA00023295"/>
    </source>
</evidence>
<dbReference type="GO" id="GO:0005576">
    <property type="term" value="C:extracellular region"/>
    <property type="evidence" value="ECO:0007669"/>
    <property type="project" value="InterPro"/>
</dbReference>
<evidence type="ECO:0000256" key="1">
    <source>
        <dbReference type="ARBA" id="ARBA00000966"/>
    </source>
</evidence>
<dbReference type="InterPro" id="IPR036573">
    <property type="entry name" value="CBM_sf_5/12"/>
</dbReference>
<dbReference type="HOGENOM" id="CLU_012932_3_0_9"/>
<feature type="region of interest" description="Disordered" evidence="9">
    <location>
        <begin position="326"/>
        <end position="362"/>
    </location>
</feature>
<gene>
    <name evidence="12" type="ordered locus">Bcell_0438</name>
</gene>
<dbReference type="Pfam" id="PF00150">
    <property type="entry name" value="Cellulase"/>
    <property type="match status" value="1"/>
</dbReference>
<dbReference type="Proteomes" id="UP000001401">
    <property type="component" value="Chromosome"/>
</dbReference>
<dbReference type="InterPro" id="IPR017853">
    <property type="entry name" value="GH"/>
</dbReference>
<evidence type="ECO:0000259" key="11">
    <source>
        <dbReference type="SMART" id="SM00495"/>
    </source>
</evidence>
<accession>E6TWN7</accession>
<dbReference type="OrthoDB" id="154460at2"/>
<dbReference type="EC" id="3.2.1.4" evidence="3"/>
<dbReference type="SMR" id="E6TWN7"/>
<dbReference type="PANTHER" id="PTHR34142">
    <property type="entry name" value="ENDO-BETA-1,4-GLUCANASE A"/>
    <property type="match status" value="1"/>
</dbReference>
<dbReference type="SMART" id="SM00495">
    <property type="entry name" value="ChtBD3"/>
    <property type="match status" value="2"/>
</dbReference>
<protein>
    <recommendedName>
        <fullName evidence="3">cellulase</fullName>
        <ecNumber evidence="3">3.2.1.4</ecNumber>
    </recommendedName>
</protein>
<reference evidence="12 13" key="1">
    <citation type="submission" date="2010-12" db="EMBL/GenBank/DDBJ databases">
        <title>Complete sequence of Bacillus cellulosilyticus DSM 2522.</title>
        <authorList>
            <consortium name="US DOE Joint Genome Institute"/>
            <person name="Lucas S."/>
            <person name="Copeland A."/>
            <person name="Lapidus A."/>
            <person name="Cheng J.-F."/>
            <person name="Bruce D."/>
            <person name="Goodwin L."/>
            <person name="Pitluck S."/>
            <person name="Chertkov O."/>
            <person name="Detter J.C."/>
            <person name="Han C."/>
            <person name="Tapia R."/>
            <person name="Land M."/>
            <person name="Hauser L."/>
            <person name="Jeffries C."/>
            <person name="Kyrpides N."/>
            <person name="Ivanova N."/>
            <person name="Mikhailova N."/>
            <person name="Brumm P."/>
            <person name="Mead D."/>
            <person name="Woyke T."/>
        </authorList>
    </citation>
    <scope>NUCLEOTIDE SEQUENCE [LARGE SCALE GENOMIC DNA]</scope>
    <source>
        <strain evidence="13">ATCC 21833 / DSM 2522 / FERM P-1141 / JCM 9156 / N-4</strain>
    </source>
</reference>
<evidence type="ECO:0000256" key="10">
    <source>
        <dbReference type="SAM" id="SignalP"/>
    </source>
</evidence>
<keyword evidence="13" id="KW-1185">Reference proteome</keyword>
<feature type="compositionally biased region" description="Pro residues" evidence="9">
    <location>
        <begin position="332"/>
        <end position="353"/>
    </location>
</feature>
<dbReference type="PROSITE" id="PS00659">
    <property type="entry name" value="GLYCOSYL_HYDROL_F5"/>
    <property type="match status" value="1"/>
</dbReference>
<dbReference type="AlphaFoldDB" id="E6TWN7"/>
<dbReference type="InterPro" id="IPR018087">
    <property type="entry name" value="Glyco_hydro_5_CS"/>
</dbReference>
<dbReference type="CDD" id="cd12215">
    <property type="entry name" value="ChiC_BD"/>
    <property type="match status" value="2"/>
</dbReference>
<keyword evidence="4 8" id="KW-0378">Hydrolase</keyword>
<feature type="domain" description="Chitin-binding type-3" evidence="11">
    <location>
        <begin position="445"/>
        <end position="487"/>
    </location>
</feature>
<sequence precursor="true">MKKLTTIFIVFTLALLFVGNSTSANNGSVVEQNGQLSIQNGQLVNEHGDPVQLKGMSSHGLQWYGQFVNYDSIKWLRDDWGITVFRAAMYTSSGGYIEDPSVKEKVKEAVEAAIDLGIYVIIDWHILSDNDPNIYKEEAKEFFDEMSALYGDYPNVIYEIANEPNGHNVRWDSHIKPYAEEVIPVIRANDPNNIVIVGTATWSQDVHEAADNQLDDPNVMYAFHFYAGTHGQQLRNQVDYALSRGAAIFVSEWGTSAATGDGGVFLDEAQVWIDFMDERNLSWANWSLTHKDESSAALMPGANPTGGWTAAELSPSGAFVREKIRESASIPPSDPTPPSDPDPGEPDPTPPSDPGEYPAWDPNQIYTNEIVYHNGQLWQAKWWTQNQEPGANQYGPWEPLGDAPPSEPSDPPPPSEPEPDPGEPDPGEPDPGEPDPTPPSDPGEYPAWDPTQIYTNEIVYHNGQLWQAKWWTQNQEPGYPYGPWEPLN</sequence>
<keyword evidence="7" id="KW-0624">Polysaccharide degradation</keyword>
<dbReference type="GO" id="GO:0030246">
    <property type="term" value="F:carbohydrate binding"/>
    <property type="evidence" value="ECO:0007669"/>
    <property type="project" value="InterPro"/>
</dbReference>
<keyword evidence="10" id="KW-0732">Signal</keyword>
<dbReference type="SUPFAM" id="SSF51055">
    <property type="entry name" value="Carbohydrate binding domain"/>
    <property type="match status" value="2"/>
</dbReference>
<dbReference type="Gene3D" id="2.10.10.20">
    <property type="entry name" value="Carbohydrate-binding module superfamily 5/12"/>
    <property type="match status" value="2"/>
</dbReference>
<keyword evidence="6 8" id="KW-0326">Glycosidase</keyword>
<evidence type="ECO:0000256" key="4">
    <source>
        <dbReference type="ARBA" id="ARBA00022801"/>
    </source>
</evidence>
<dbReference type="InterPro" id="IPR001547">
    <property type="entry name" value="Glyco_hydro_5"/>
</dbReference>
<dbReference type="GO" id="GO:0008810">
    <property type="term" value="F:cellulase activity"/>
    <property type="evidence" value="ECO:0007669"/>
    <property type="project" value="UniProtKB-EC"/>
</dbReference>
<evidence type="ECO:0000313" key="12">
    <source>
        <dbReference type="EMBL" id="ADU28720.1"/>
    </source>
</evidence>
<evidence type="ECO:0000256" key="9">
    <source>
        <dbReference type="SAM" id="MobiDB-lite"/>
    </source>
</evidence>
<feature type="region of interest" description="Disordered" evidence="9">
    <location>
        <begin position="388"/>
        <end position="451"/>
    </location>
</feature>
<dbReference type="EMBL" id="CP002394">
    <property type="protein sequence ID" value="ADU28720.1"/>
    <property type="molecule type" value="Genomic_DNA"/>
</dbReference>
<evidence type="ECO:0000256" key="3">
    <source>
        <dbReference type="ARBA" id="ARBA00012601"/>
    </source>
</evidence>
<feature type="compositionally biased region" description="Pro residues" evidence="9">
    <location>
        <begin position="405"/>
        <end position="416"/>
    </location>
</feature>
<feature type="chain" id="PRO_5003209745" description="cellulase" evidence="10">
    <location>
        <begin position="25"/>
        <end position="488"/>
    </location>
</feature>
<comment type="catalytic activity">
    <reaction evidence="1">
        <text>Endohydrolysis of (1-&gt;4)-beta-D-glucosidic linkages in cellulose, lichenin and cereal beta-D-glucans.</text>
        <dbReference type="EC" id="3.2.1.4"/>
    </reaction>
</comment>
<evidence type="ECO:0000256" key="8">
    <source>
        <dbReference type="RuleBase" id="RU361153"/>
    </source>
</evidence>
<dbReference type="Gene3D" id="3.20.20.80">
    <property type="entry name" value="Glycosidases"/>
    <property type="match status" value="1"/>
</dbReference>
<evidence type="ECO:0000256" key="7">
    <source>
        <dbReference type="ARBA" id="ARBA00023326"/>
    </source>
</evidence>
<evidence type="ECO:0000313" key="13">
    <source>
        <dbReference type="Proteomes" id="UP000001401"/>
    </source>
</evidence>
<feature type="signal peptide" evidence="10">
    <location>
        <begin position="1"/>
        <end position="24"/>
    </location>
</feature>
<dbReference type="KEGG" id="bco:Bcell_0438"/>
<name>E6TWN7_EVAC2</name>
<comment type="similarity">
    <text evidence="2 8">Belongs to the glycosyl hydrolase 5 (cellulase A) family.</text>
</comment>
<dbReference type="PANTHER" id="PTHR34142:SF1">
    <property type="entry name" value="GLYCOSIDE HYDROLASE FAMILY 5 DOMAIN-CONTAINING PROTEIN"/>
    <property type="match status" value="1"/>
</dbReference>
<feature type="compositionally biased region" description="Acidic residues" evidence="9">
    <location>
        <begin position="417"/>
        <end position="433"/>
    </location>
</feature>
<evidence type="ECO:0000256" key="5">
    <source>
        <dbReference type="ARBA" id="ARBA00023001"/>
    </source>
</evidence>
<evidence type="ECO:0000256" key="2">
    <source>
        <dbReference type="ARBA" id="ARBA00005641"/>
    </source>
</evidence>
<feature type="domain" description="Chitin-binding type-3" evidence="11">
    <location>
        <begin position="357"/>
        <end position="400"/>
    </location>
</feature>
<keyword evidence="7" id="KW-0119">Carbohydrate metabolism</keyword>
<dbReference type="GO" id="GO:0030245">
    <property type="term" value="P:cellulose catabolic process"/>
    <property type="evidence" value="ECO:0007669"/>
    <property type="project" value="UniProtKB-KW"/>
</dbReference>
<dbReference type="RefSeq" id="WP_013487061.1">
    <property type="nucleotide sequence ID" value="NC_014829.1"/>
</dbReference>
<proteinExistence type="inferred from homology"/>
<keyword evidence="5" id="KW-0136">Cellulose degradation</keyword>
<organism evidence="12 13">
    <name type="scientific">Evansella cellulosilytica (strain ATCC 21833 / DSM 2522 / FERM P-1141 / JCM 9156 / N-4)</name>
    <name type="common">Bacillus cellulosilyticus</name>
    <dbReference type="NCBI Taxonomy" id="649639"/>
    <lineage>
        <taxon>Bacteria</taxon>
        <taxon>Bacillati</taxon>
        <taxon>Bacillota</taxon>
        <taxon>Bacilli</taxon>
        <taxon>Bacillales</taxon>
        <taxon>Bacillaceae</taxon>
        <taxon>Evansella</taxon>
    </lineage>
</organism>